<reference evidence="2 3" key="1">
    <citation type="journal article" date="2020" name="Cell">
        <title>Large-Scale Comparative Analyses of Tick Genomes Elucidate Their Genetic Diversity and Vector Capacities.</title>
        <authorList>
            <consortium name="Tick Genome and Microbiome Consortium (TIGMIC)"/>
            <person name="Jia N."/>
            <person name="Wang J."/>
            <person name="Shi W."/>
            <person name="Du L."/>
            <person name="Sun Y."/>
            <person name="Zhan W."/>
            <person name="Jiang J.F."/>
            <person name="Wang Q."/>
            <person name="Zhang B."/>
            <person name="Ji P."/>
            <person name="Bell-Sakyi L."/>
            <person name="Cui X.M."/>
            <person name="Yuan T.T."/>
            <person name="Jiang B.G."/>
            <person name="Yang W.F."/>
            <person name="Lam T.T."/>
            <person name="Chang Q.C."/>
            <person name="Ding S.J."/>
            <person name="Wang X.J."/>
            <person name="Zhu J.G."/>
            <person name="Ruan X.D."/>
            <person name="Zhao L."/>
            <person name="Wei J.T."/>
            <person name="Ye R.Z."/>
            <person name="Que T.C."/>
            <person name="Du C.H."/>
            <person name="Zhou Y.H."/>
            <person name="Cheng J.X."/>
            <person name="Dai P.F."/>
            <person name="Guo W.B."/>
            <person name="Han X.H."/>
            <person name="Huang E.J."/>
            <person name="Li L.F."/>
            <person name="Wei W."/>
            <person name="Gao Y.C."/>
            <person name="Liu J.Z."/>
            <person name="Shao H.Z."/>
            <person name="Wang X."/>
            <person name="Wang C.C."/>
            <person name="Yang T.C."/>
            <person name="Huo Q.B."/>
            <person name="Li W."/>
            <person name="Chen H.Y."/>
            <person name="Chen S.E."/>
            <person name="Zhou L.G."/>
            <person name="Ni X.B."/>
            <person name="Tian J.H."/>
            <person name="Sheng Y."/>
            <person name="Liu T."/>
            <person name="Pan Y.S."/>
            <person name="Xia L.Y."/>
            <person name="Li J."/>
            <person name="Zhao F."/>
            <person name="Cao W.C."/>
        </authorList>
    </citation>
    <scope>NUCLEOTIDE SEQUENCE [LARGE SCALE GENOMIC DNA]</scope>
    <source>
        <strain evidence="2">HaeL-2018</strain>
    </source>
</reference>
<dbReference type="InterPro" id="IPR011074">
    <property type="entry name" value="CRAL/TRIO_N_dom"/>
</dbReference>
<name>A0A9J6GH31_HAELO</name>
<dbReference type="GO" id="GO:1902936">
    <property type="term" value="F:phosphatidylinositol bisphosphate binding"/>
    <property type="evidence" value="ECO:0007669"/>
    <property type="project" value="TreeGrafter"/>
</dbReference>
<accession>A0A9J6GH31</accession>
<dbReference type="AlphaFoldDB" id="A0A9J6GH31"/>
<dbReference type="VEuPathDB" id="VectorBase:HLOH_058949"/>
<dbReference type="OMA" id="RAILIMF"/>
<dbReference type="SUPFAM" id="SSF46938">
    <property type="entry name" value="CRAL/TRIO N-terminal domain"/>
    <property type="match status" value="1"/>
</dbReference>
<evidence type="ECO:0000259" key="1">
    <source>
        <dbReference type="SMART" id="SM01100"/>
    </source>
</evidence>
<dbReference type="InterPro" id="IPR036273">
    <property type="entry name" value="CRAL/TRIO_N_dom_sf"/>
</dbReference>
<dbReference type="Gene3D" id="3.40.525.10">
    <property type="entry name" value="CRAL-TRIO lipid binding domain"/>
    <property type="match status" value="1"/>
</dbReference>
<dbReference type="OrthoDB" id="16405at2759"/>
<proteinExistence type="predicted"/>
<dbReference type="EMBL" id="JABSTR010000006">
    <property type="protein sequence ID" value="KAH9374167.1"/>
    <property type="molecule type" value="Genomic_DNA"/>
</dbReference>
<dbReference type="PANTHER" id="PTHR10174:SF130">
    <property type="entry name" value="ALPHA-TOCOPHEROL TRANSFER PROTEIN-LIKE"/>
    <property type="match status" value="1"/>
</dbReference>
<comment type="caution">
    <text evidence="2">The sequence shown here is derived from an EMBL/GenBank/DDBJ whole genome shotgun (WGS) entry which is preliminary data.</text>
</comment>
<organism evidence="2 3">
    <name type="scientific">Haemaphysalis longicornis</name>
    <name type="common">Bush tick</name>
    <dbReference type="NCBI Taxonomy" id="44386"/>
    <lineage>
        <taxon>Eukaryota</taxon>
        <taxon>Metazoa</taxon>
        <taxon>Ecdysozoa</taxon>
        <taxon>Arthropoda</taxon>
        <taxon>Chelicerata</taxon>
        <taxon>Arachnida</taxon>
        <taxon>Acari</taxon>
        <taxon>Parasitiformes</taxon>
        <taxon>Ixodida</taxon>
        <taxon>Ixodoidea</taxon>
        <taxon>Ixodidae</taxon>
        <taxon>Haemaphysalinae</taxon>
        <taxon>Haemaphysalis</taxon>
    </lineage>
</organism>
<keyword evidence="3" id="KW-1185">Reference proteome</keyword>
<dbReference type="PANTHER" id="PTHR10174">
    <property type="entry name" value="ALPHA-TOCOPHEROL TRANSFER PROTEIN-RELATED"/>
    <property type="match status" value="1"/>
</dbReference>
<dbReference type="GO" id="GO:0016020">
    <property type="term" value="C:membrane"/>
    <property type="evidence" value="ECO:0007669"/>
    <property type="project" value="TreeGrafter"/>
</dbReference>
<feature type="domain" description="CRAL/TRIO N-terminal" evidence="1">
    <location>
        <begin position="22"/>
        <end position="47"/>
    </location>
</feature>
<evidence type="ECO:0000313" key="2">
    <source>
        <dbReference type="EMBL" id="KAH9374167.1"/>
    </source>
</evidence>
<dbReference type="SMART" id="SM01100">
    <property type="entry name" value="CRAL_TRIO_N"/>
    <property type="match status" value="1"/>
</dbReference>
<dbReference type="InterPro" id="IPR036865">
    <property type="entry name" value="CRAL-TRIO_dom_sf"/>
</dbReference>
<sequence length="114" mass="13315">MCIDQRCVQRLSDDPSLHSPTDDEFLTKFLRARKYNVDKAFKNIKKYFEARKNQRDMFEDLNPATIAFDIACRKHHLVTLSHGRDPNGIPVIMVKSGTLVSFLKLHNTYLIHRI</sequence>
<dbReference type="Pfam" id="PF03765">
    <property type="entry name" value="CRAL_TRIO_N"/>
    <property type="match status" value="1"/>
</dbReference>
<protein>
    <recommendedName>
        <fullName evidence="1">CRAL/TRIO N-terminal domain-containing protein</fullName>
    </recommendedName>
</protein>
<evidence type="ECO:0000313" key="3">
    <source>
        <dbReference type="Proteomes" id="UP000821853"/>
    </source>
</evidence>
<gene>
    <name evidence="2" type="ORF">HPB48_002350</name>
</gene>
<dbReference type="Proteomes" id="UP000821853">
    <property type="component" value="Chromosome 4"/>
</dbReference>